<keyword evidence="2" id="KW-1185">Reference proteome</keyword>
<gene>
    <name evidence="1" type="ORF">K4L44_13110</name>
</gene>
<evidence type="ECO:0000313" key="2">
    <source>
        <dbReference type="Proteomes" id="UP000826212"/>
    </source>
</evidence>
<dbReference type="Proteomes" id="UP000826212">
    <property type="component" value="Chromosome"/>
</dbReference>
<reference evidence="1" key="1">
    <citation type="submission" date="2021-08" db="EMBL/GenBank/DDBJ databases">
        <title>Novel anaerobic bacterium isolated from sea squirt in East Sea, Republic of Korea.</title>
        <authorList>
            <person name="Nguyen T.H."/>
            <person name="Li Z."/>
            <person name="Lee Y.-J."/>
            <person name="Ko J."/>
            <person name="Kim S.-G."/>
        </authorList>
    </citation>
    <scope>NUCLEOTIDE SEQUENCE</scope>
    <source>
        <strain evidence="1">KCTC 25031</strain>
    </source>
</reference>
<organism evidence="1 2">
    <name type="scientific">Halosquirtibacter laminarini</name>
    <dbReference type="NCBI Taxonomy" id="3374600"/>
    <lineage>
        <taxon>Bacteria</taxon>
        <taxon>Pseudomonadati</taxon>
        <taxon>Bacteroidota</taxon>
        <taxon>Bacteroidia</taxon>
        <taxon>Marinilabiliales</taxon>
        <taxon>Prolixibacteraceae</taxon>
        <taxon>Halosquirtibacter</taxon>
    </lineage>
</organism>
<sequence>MSSFAIVIITIILSAFFSGMEIAYLSSNKLRLEVDKKRNALNSKLLNIYTKNPSRYISTMLVGNNIALVIYGLAFSTILAPIIANWTTSTSAEIIIQTLLSTIIILVFAEFLPKTLFRVNPNMSINIFSIPVALFYILFYPITSLTQLITKMVIKLLAKNGKIKDEDEKQIFGRIDLDNLLNEQELENQENIPENEIKLFKNALDFSKVKLRECIVPRPEIHALEIDSTIDELKHLLIETGFSKILIFESSIDHIVGYVHSSDLFKNPSSIKEILRNVDFVPETMEASKLLSKFLKQNQSIAVVVDEFGGTAGIVTNEDILEEIFGEIEDEHDNDEYIANKMEDNLYMLSGRLEIDDLNERFHLNLPESDNYKTIAGLIINQCERIPKMQEVIKQESYEWKILKSTPTRIELVELRLKDIDLN</sequence>
<accession>A0AC61NDF3</accession>
<name>A0AC61NDF3_9BACT</name>
<proteinExistence type="predicted"/>
<dbReference type="EMBL" id="CP081303">
    <property type="protein sequence ID" value="QZE13506.1"/>
    <property type="molecule type" value="Genomic_DNA"/>
</dbReference>
<protein>
    <submittedName>
        <fullName evidence="1">Hemolysin family protein</fullName>
    </submittedName>
</protein>
<evidence type="ECO:0000313" key="1">
    <source>
        <dbReference type="EMBL" id="QZE13506.1"/>
    </source>
</evidence>